<dbReference type="PANTHER" id="PTHR21660:SF1">
    <property type="entry name" value="ACYL-COENZYME A THIOESTERASE 13"/>
    <property type="match status" value="1"/>
</dbReference>
<dbReference type="InterPro" id="IPR029069">
    <property type="entry name" value="HotDog_dom_sf"/>
</dbReference>
<dbReference type="Proteomes" id="UP000037247">
    <property type="component" value="Unassembled WGS sequence"/>
</dbReference>
<dbReference type="InterPro" id="IPR039298">
    <property type="entry name" value="ACOT13"/>
</dbReference>
<proteinExistence type="predicted"/>
<dbReference type="SUPFAM" id="SSF54637">
    <property type="entry name" value="Thioesterase/thiol ester dehydrase-isomerase"/>
    <property type="match status" value="1"/>
</dbReference>
<evidence type="ECO:0000259" key="2">
    <source>
        <dbReference type="Pfam" id="PF13622"/>
    </source>
</evidence>
<dbReference type="PANTHER" id="PTHR21660">
    <property type="entry name" value="THIOESTERASE SUPERFAMILY MEMBER-RELATED"/>
    <property type="match status" value="1"/>
</dbReference>
<organism evidence="3 4">
    <name type="scientific">Gordonia jacobaea</name>
    <dbReference type="NCBI Taxonomy" id="122202"/>
    <lineage>
        <taxon>Bacteria</taxon>
        <taxon>Bacillati</taxon>
        <taxon>Actinomycetota</taxon>
        <taxon>Actinomycetes</taxon>
        <taxon>Mycobacteriales</taxon>
        <taxon>Gordoniaceae</taxon>
        <taxon>Gordonia</taxon>
    </lineage>
</organism>
<evidence type="ECO:0000313" key="4">
    <source>
        <dbReference type="Proteomes" id="UP000037247"/>
    </source>
</evidence>
<dbReference type="EMBL" id="LDTZ01000018">
    <property type="protein sequence ID" value="KNA90640.1"/>
    <property type="molecule type" value="Genomic_DNA"/>
</dbReference>
<reference evidence="3 4" key="1">
    <citation type="submission" date="2015-05" db="EMBL/GenBank/DDBJ databases">
        <title>Draft genome sequence of the bacterium Gordonia jacobaea a new member of the Gordonia genus.</title>
        <authorList>
            <person name="Jimenez-Galisteo G."/>
            <person name="Dominguez A."/>
            <person name="Munoz E."/>
            <person name="Vinas M."/>
        </authorList>
    </citation>
    <scope>NUCLEOTIDE SEQUENCE [LARGE SCALE GENOMIC DNA]</scope>
    <source>
        <strain evidence="4">mv1</strain>
    </source>
</reference>
<evidence type="ECO:0000313" key="3">
    <source>
        <dbReference type="EMBL" id="KNA90640.1"/>
    </source>
</evidence>
<dbReference type="Gene3D" id="3.10.129.10">
    <property type="entry name" value="Hotdog Thioesterase"/>
    <property type="match status" value="1"/>
</dbReference>
<accession>A0ABR5IAH3</accession>
<dbReference type="InterPro" id="IPR003736">
    <property type="entry name" value="PAAI_dom"/>
</dbReference>
<protein>
    <submittedName>
        <fullName evidence="3">Thioesterase</fullName>
    </submittedName>
</protein>
<dbReference type="RefSeq" id="WP_049699578.1">
    <property type="nucleotide sequence ID" value="NZ_JAQDQF010000006.1"/>
</dbReference>
<feature type="domain" description="Acyl-CoA thioesterase-like N-terminal HotDog" evidence="2">
    <location>
        <begin position="55"/>
        <end position="145"/>
    </location>
</feature>
<sequence>MSPTVTTSDLPTPADGSEAISLLIPRSPFVAELGLRLTDISDGHAELVMPYRPELTTVGEMVHGGAISACADIGIMAAAWAGRPIPDRLRGVTTSMSVSFINPLIADDLRIVADRLHNGKRLCHCTVDLTSASAGQLVARATGTYQIG</sequence>
<gene>
    <name evidence="3" type="ORF">ABW18_13885</name>
</gene>
<dbReference type="InterPro" id="IPR049449">
    <property type="entry name" value="TesB_ACOT8-like_N"/>
</dbReference>
<keyword evidence="1" id="KW-0378">Hydrolase</keyword>
<dbReference type="Pfam" id="PF13622">
    <property type="entry name" value="4HBT_3"/>
    <property type="match status" value="1"/>
</dbReference>
<evidence type="ECO:0000256" key="1">
    <source>
        <dbReference type="ARBA" id="ARBA00022801"/>
    </source>
</evidence>
<comment type="caution">
    <text evidence="3">The sequence shown here is derived from an EMBL/GenBank/DDBJ whole genome shotgun (WGS) entry which is preliminary data.</text>
</comment>
<dbReference type="CDD" id="cd03443">
    <property type="entry name" value="PaaI_thioesterase"/>
    <property type="match status" value="1"/>
</dbReference>
<name>A0ABR5IAH3_9ACTN</name>
<dbReference type="NCBIfam" id="TIGR00369">
    <property type="entry name" value="unchar_dom_1"/>
    <property type="match status" value="1"/>
</dbReference>
<keyword evidence="4" id="KW-1185">Reference proteome</keyword>